<dbReference type="InterPro" id="IPR050186">
    <property type="entry name" value="TPT_transporter"/>
</dbReference>
<evidence type="ECO:0000259" key="6">
    <source>
        <dbReference type="Pfam" id="PF03151"/>
    </source>
</evidence>
<feature type="transmembrane region" description="Helical" evidence="5">
    <location>
        <begin position="83"/>
        <end position="104"/>
    </location>
</feature>
<evidence type="ECO:0000256" key="1">
    <source>
        <dbReference type="ARBA" id="ARBA00004141"/>
    </source>
</evidence>
<feature type="transmembrane region" description="Helical" evidence="5">
    <location>
        <begin position="283"/>
        <end position="302"/>
    </location>
</feature>
<protein>
    <recommendedName>
        <fullName evidence="6">Sugar phosphate transporter domain-containing protein</fullName>
    </recommendedName>
</protein>
<feature type="transmembrane region" description="Helical" evidence="5">
    <location>
        <begin position="12"/>
        <end position="31"/>
    </location>
</feature>
<feature type="transmembrane region" description="Helical" evidence="5">
    <location>
        <begin position="256"/>
        <end position="277"/>
    </location>
</feature>
<proteinExistence type="predicted"/>
<accession>A0ABQ5SGF1</accession>
<dbReference type="Proteomes" id="UP001165090">
    <property type="component" value="Unassembled WGS sequence"/>
</dbReference>
<evidence type="ECO:0000313" key="8">
    <source>
        <dbReference type="Proteomes" id="UP001165090"/>
    </source>
</evidence>
<evidence type="ECO:0000256" key="5">
    <source>
        <dbReference type="SAM" id="Phobius"/>
    </source>
</evidence>
<keyword evidence="2 5" id="KW-0812">Transmembrane</keyword>
<evidence type="ECO:0000313" key="7">
    <source>
        <dbReference type="EMBL" id="GLI69003.1"/>
    </source>
</evidence>
<comment type="caution">
    <text evidence="7">The sequence shown here is derived from an EMBL/GenBank/DDBJ whole genome shotgun (WGS) entry which is preliminary data.</text>
</comment>
<keyword evidence="3 5" id="KW-1133">Transmembrane helix</keyword>
<dbReference type="EMBL" id="BSDZ01000080">
    <property type="protein sequence ID" value="GLI69003.1"/>
    <property type="molecule type" value="Genomic_DNA"/>
</dbReference>
<gene>
    <name evidence="7" type="ORF">VaNZ11_013541</name>
</gene>
<evidence type="ECO:0000256" key="2">
    <source>
        <dbReference type="ARBA" id="ARBA00022692"/>
    </source>
</evidence>
<feature type="domain" description="Sugar phosphate transporter" evidence="6">
    <location>
        <begin position="16"/>
        <end position="302"/>
    </location>
</feature>
<name>A0ABQ5SGF1_9CHLO</name>
<dbReference type="InterPro" id="IPR004853">
    <property type="entry name" value="Sugar_P_trans_dom"/>
</dbReference>
<dbReference type="Pfam" id="PF03151">
    <property type="entry name" value="TPT"/>
    <property type="match status" value="1"/>
</dbReference>
<evidence type="ECO:0000256" key="3">
    <source>
        <dbReference type="ARBA" id="ARBA00022989"/>
    </source>
</evidence>
<keyword evidence="8" id="KW-1185">Reference proteome</keyword>
<feature type="transmembrane region" description="Helical" evidence="5">
    <location>
        <begin position="191"/>
        <end position="210"/>
    </location>
</feature>
<feature type="transmembrane region" description="Helical" evidence="5">
    <location>
        <begin position="225"/>
        <end position="244"/>
    </location>
</feature>
<feature type="transmembrane region" description="Helical" evidence="5">
    <location>
        <begin position="43"/>
        <end position="62"/>
    </location>
</feature>
<sequence length="348" mass="38047">MASVEVTCDHWISKVLMVAAYLTLNISLNMVNKWTISIYGFHFPVALSIAHMVFSFVVLTPFMCSKHNREQHYPTLSKQWPGLLFISICFAMNVGLNNISLLSISLSLNQVIRASIPVFTALGAIVIENRPPSRQEFLSLLVLVGGVSIAVYEGSTTKTSFTGVVLCIIGTMCNGLAMSSIGRLLTEKLDVLRLTFYTAPMSAFVLLPFFNKLEADAFYKYWDQGLGFLGIIFLGCLNALLYNLIHSWVIKATSSVTTTVIGEMKIVLILLLSAIVLGESEVWTVKMMIGCTTAILGFCMYSHSRLLSGPQMAPIVIKGVPELAPSITDSIRTPLMSGGILAMKQGRG</sequence>
<dbReference type="InterPro" id="IPR037185">
    <property type="entry name" value="EmrE-like"/>
</dbReference>
<evidence type="ECO:0000256" key="4">
    <source>
        <dbReference type="ARBA" id="ARBA00023136"/>
    </source>
</evidence>
<feature type="transmembrane region" description="Helical" evidence="5">
    <location>
        <begin position="137"/>
        <end position="155"/>
    </location>
</feature>
<organism evidence="7 8">
    <name type="scientific">Volvox africanus</name>
    <dbReference type="NCBI Taxonomy" id="51714"/>
    <lineage>
        <taxon>Eukaryota</taxon>
        <taxon>Viridiplantae</taxon>
        <taxon>Chlorophyta</taxon>
        <taxon>core chlorophytes</taxon>
        <taxon>Chlorophyceae</taxon>
        <taxon>CS clade</taxon>
        <taxon>Chlamydomonadales</taxon>
        <taxon>Volvocaceae</taxon>
        <taxon>Volvox</taxon>
    </lineage>
</organism>
<comment type="subcellular location">
    <subcellularLocation>
        <location evidence="1">Membrane</location>
        <topology evidence="1">Multi-pass membrane protein</topology>
    </subcellularLocation>
</comment>
<dbReference type="SUPFAM" id="SSF103481">
    <property type="entry name" value="Multidrug resistance efflux transporter EmrE"/>
    <property type="match status" value="2"/>
</dbReference>
<keyword evidence="4 5" id="KW-0472">Membrane</keyword>
<reference evidence="7 8" key="1">
    <citation type="journal article" date="2023" name="IScience">
        <title>Expanded male sex-determining region conserved during the evolution of homothallism in the green alga Volvox.</title>
        <authorList>
            <person name="Yamamoto K."/>
            <person name="Matsuzaki R."/>
            <person name="Mahakham W."/>
            <person name="Heman W."/>
            <person name="Sekimoto H."/>
            <person name="Kawachi M."/>
            <person name="Minakuchi Y."/>
            <person name="Toyoda A."/>
            <person name="Nozaki H."/>
        </authorList>
    </citation>
    <scope>NUCLEOTIDE SEQUENCE [LARGE SCALE GENOMIC DNA]</scope>
    <source>
        <strain evidence="7 8">NIES-4468</strain>
    </source>
</reference>
<dbReference type="PANTHER" id="PTHR11132">
    <property type="entry name" value="SOLUTE CARRIER FAMILY 35"/>
    <property type="match status" value="1"/>
</dbReference>
<feature type="transmembrane region" description="Helical" evidence="5">
    <location>
        <begin position="161"/>
        <end position="179"/>
    </location>
</feature>